<reference evidence="2" key="1">
    <citation type="submission" date="2023-06" db="EMBL/GenBank/DDBJ databases">
        <title>Genome-scale phylogeny and comparative genomics of the fungal order Sordariales.</title>
        <authorList>
            <consortium name="Lawrence Berkeley National Laboratory"/>
            <person name="Hensen N."/>
            <person name="Bonometti L."/>
            <person name="Westerberg I."/>
            <person name="Brannstrom I.O."/>
            <person name="Guillou S."/>
            <person name="Cros-Aarteil S."/>
            <person name="Calhoun S."/>
            <person name="Haridas S."/>
            <person name="Kuo A."/>
            <person name="Mondo S."/>
            <person name="Pangilinan J."/>
            <person name="Riley R."/>
            <person name="LaButti K."/>
            <person name="Andreopoulos B."/>
            <person name="Lipzen A."/>
            <person name="Chen C."/>
            <person name="Yanf M."/>
            <person name="Daum C."/>
            <person name="Ng V."/>
            <person name="Clum A."/>
            <person name="Steindorff A."/>
            <person name="Ohm R."/>
            <person name="Martin F."/>
            <person name="Silar P."/>
            <person name="Natvig D."/>
            <person name="Lalanne C."/>
            <person name="Gautier V."/>
            <person name="Ament-velasquez S.L."/>
            <person name="Kruys A."/>
            <person name="Hutchinson M.I."/>
            <person name="Powell A.J."/>
            <person name="Barry K."/>
            <person name="Miller A.N."/>
            <person name="Grigoriev I.V."/>
            <person name="Debuchy R."/>
            <person name="Gladieux P."/>
            <person name="Thoren M.H."/>
            <person name="Johannesson H."/>
        </authorList>
    </citation>
    <scope>NUCLEOTIDE SEQUENCE</scope>
    <source>
        <strain evidence="2">SMH3187-1</strain>
    </source>
</reference>
<accession>A0AA40KB73</accession>
<comment type="caution">
    <text evidence="2">The sequence shown here is derived from an EMBL/GenBank/DDBJ whole genome shotgun (WGS) entry which is preliminary data.</text>
</comment>
<proteinExistence type="predicted"/>
<evidence type="ECO:0000313" key="3">
    <source>
        <dbReference type="Proteomes" id="UP001172155"/>
    </source>
</evidence>
<dbReference type="Proteomes" id="UP001172155">
    <property type="component" value="Unassembled WGS sequence"/>
</dbReference>
<name>A0AA40KB73_9PEZI</name>
<keyword evidence="3" id="KW-1185">Reference proteome</keyword>
<organism evidence="2 3">
    <name type="scientific">Schizothecium vesticola</name>
    <dbReference type="NCBI Taxonomy" id="314040"/>
    <lineage>
        <taxon>Eukaryota</taxon>
        <taxon>Fungi</taxon>
        <taxon>Dikarya</taxon>
        <taxon>Ascomycota</taxon>
        <taxon>Pezizomycotina</taxon>
        <taxon>Sordariomycetes</taxon>
        <taxon>Sordariomycetidae</taxon>
        <taxon>Sordariales</taxon>
        <taxon>Schizotheciaceae</taxon>
        <taxon>Schizothecium</taxon>
    </lineage>
</organism>
<evidence type="ECO:0000256" key="1">
    <source>
        <dbReference type="SAM" id="MobiDB-lite"/>
    </source>
</evidence>
<dbReference type="AlphaFoldDB" id="A0AA40KB73"/>
<protein>
    <submittedName>
        <fullName evidence="2">Uncharacterized protein</fullName>
    </submittedName>
</protein>
<sequence length="133" mass="13796">MRGRRGTASPALDTPAMTGVNPHPAAVCGAALPLSSIVARLHVLLGHAAGRPPMAASEALQRASHHLSGARHPPTSPYKVSRFPTCPGRPPIPSSGHGQRGTVSRCPSPLSPGRTTQWALIPSARRSRFAGLP</sequence>
<gene>
    <name evidence="2" type="ORF">B0T18DRAFT_509</name>
</gene>
<dbReference type="EMBL" id="JAUKUD010000001">
    <property type="protein sequence ID" value="KAK0752714.1"/>
    <property type="molecule type" value="Genomic_DNA"/>
</dbReference>
<feature type="region of interest" description="Disordered" evidence="1">
    <location>
        <begin position="55"/>
        <end position="133"/>
    </location>
</feature>
<feature type="region of interest" description="Disordered" evidence="1">
    <location>
        <begin position="1"/>
        <end position="20"/>
    </location>
</feature>
<evidence type="ECO:0000313" key="2">
    <source>
        <dbReference type="EMBL" id="KAK0752714.1"/>
    </source>
</evidence>